<reference evidence="1 2" key="1">
    <citation type="submission" date="2019-10" db="EMBL/GenBank/DDBJ databases">
        <title>Whole-genome sequence of the extremophile Heliorestis acidaminivorans DSM 24790.</title>
        <authorList>
            <person name="Kyndt J.A."/>
            <person name="Meyer T.E."/>
        </authorList>
    </citation>
    <scope>NUCLEOTIDE SEQUENCE [LARGE SCALE GENOMIC DNA]</scope>
    <source>
        <strain evidence="1 2">DSM 24790</strain>
    </source>
</reference>
<protein>
    <recommendedName>
        <fullName evidence="3">Recombinase domain-containing protein</fullName>
    </recommendedName>
</protein>
<dbReference type="Proteomes" id="UP000468766">
    <property type="component" value="Unassembled WGS sequence"/>
</dbReference>
<name>A0A6I0F4C9_9FIRM</name>
<comment type="caution">
    <text evidence="1">The sequence shown here is derived from an EMBL/GenBank/DDBJ whole genome shotgun (WGS) entry which is preliminary data.</text>
</comment>
<proteinExistence type="predicted"/>
<dbReference type="InterPro" id="IPR038109">
    <property type="entry name" value="DNA_bind_recomb_sf"/>
</dbReference>
<accession>A0A6I0F4C9</accession>
<evidence type="ECO:0000313" key="2">
    <source>
        <dbReference type="Proteomes" id="UP000468766"/>
    </source>
</evidence>
<organism evidence="1 2">
    <name type="scientific">Heliorestis acidaminivorans</name>
    <dbReference type="NCBI Taxonomy" id="553427"/>
    <lineage>
        <taxon>Bacteria</taxon>
        <taxon>Bacillati</taxon>
        <taxon>Bacillota</taxon>
        <taxon>Clostridia</taxon>
        <taxon>Eubacteriales</taxon>
        <taxon>Heliobacteriaceae</taxon>
        <taxon>Heliorestis</taxon>
    </lineage>
</organism>
<evidence type="ECO:0008006" key="3">
    <source>
        <dbReference type="Google" id="ProtNLM"/>
    </source>
</evidence>
<dbReference type="RefSeq" id="WP_151618582.1">
    <property type="nucleotide sequence ID" value="NZ_WBXO01000002.1"/>
</dbReference>
<gene>
    <name evidence="1" type="ORF">F9B85_03425</name>
</gene>
<dbReference type="Gene3D" id="3.90.1750.20">
    <property type="entry name" value="Putative Large Serine Recombinase, Chain B, Domain 2"/>
    <property type="match status" value="1"/>
</dbReference>
<evidence type="ECO:0000313" key="1">
    <source>
        <dbReference type="EMBL" id="KAB2953682.1"/>
    </source>
</evidence>
<keyword evidence="2" id="KW-1185">Reference proteome</keyword>
<sequence length="68" mass="7854">MKRFQRGNAHIPTTYFLGYDTDENGNLVINEEEAAVIRGIYSECLAGQRNSLDCQRLNARRHLNSQRQ</sequence>
<dbReference type="EMBL" id="WBXO01000002">
    <property type="protein sequence ID" value="KAB2953682.1"/>
    <property type="molecule type" value="Genomic_DNA"/>
</dbReference>
<dbReference type="OrthoDB" id="9769353at2"/>
<dbReference type="AlphaFoldDB" id="A0A6I0F4C9"/>